<reference evidence="3 4" key="1">
    <citation type="submission" date="2018-01" db="EMBL/GenBank/DDBJ databases">
        <title>Genome sequence of Iodobacter sp. strain PCH194 isolated from Indian Trans-Himalaya.</title>
        <authorList>
            <person name="Kumar V."/>
            <person name="Thakur V."/>
            <person name="Kumar S."/>
            <person name="Singh D."/>
        </authorList>
    </citation>
    <scope>NUCLEOTIDE SEQUENCE [LARGE SCALE GENOMIC DNA]</scope>
    <source>
        <strain evidence="3 4">PCH194</strain>
    </source>
</reference>
<keyword evidence="4" id="KW-1185">Reference proteome</keyword>
<dbReference type="Pfam" id="PF08479">
    <property type="entry name" value="POTRA_2"/>
    <property type="match status" value="1"/>
</dbReference>
<dbReference type="Gene3D" id="3.10.20.310">
    <property type="entry name" value="membrane protein fhac"/>
    <property type="match status" value="1"/>
</dbReference>
<dbReference type="EMBL" id="CP025781">
    <property type="protein sequence ID" value="QBC44389.1"/>
    <property type="molecule type" value="Genomic_DNA"/>
</dbReference>
<dbReference type="Proteomes" id="UP000515917">
    <property type="component" value="Chromosome"/>
</dbReference>
<evidence type="ECO:0000313" key="3">
    <source>
        <dbReference type="EMBL" id="QBC44389.1"/>
    </source>
</evidence>
<evidence type="ECO:0000256" key="1">
    <source>
        <dbReference type="SAM" id="SignalP"/>
    </source>
</evidence>
<evidence type="ECO:0000313" key="4">
    <source>
        <dbReference type="Proteomes" id="UP000515917"/>
    </source>
</evidence>
<dbReference type="RefSeq" id="WP_130106927.1">
    <property type="nucleotide sequence ID" value="NZ_CP025781.1"/>
</dbReference>
<proteinExistence type="predicted"/>
<gene>
    <name evidence="3" type="ORF">C1H71_13190</name>
</gene>
<keyword evidence="1" id="KW-0732">Signal</keyword>
<organism evidence="3 4">
    <name type="scientific">Iodobacter fluviatilis</name>
    <dbReference type="NCBI Taxonomy" id="537"/>
    <lineage>
        <taxon>Bacteria</taxon>
        <taxon>Pseudomonadati</taxon>
        <taxon>Pseudomonadota</taxon>
        <taxon>Betaproteobacteria</taxon>
        <taxon>Neisseriales</taxon>
        <taxon>Chitinibacteraceae</taxon>
        <taxon>Iodobacter</taxon>
    </lineage>
</organism>
<feature type="domain" description="Polypeptide-transport-associated ShlB-type" evidence="2">
    <location>
        <begin position="23"/>
        <end position="84"/>
    </location>
</feature>
<feature type="signal peptide" evidence="1">
    <location>
        <begin position="1"/>
        <end position="18"/>
    </location>
</feature>
<name>A0A7G3GB26_9NEIS</name>
<dbReference type="InterPro" id="IPR013686">
    <property type="entry name" value="Polypept-transport_assoc_ShlB"/>
</dbReference>
<dbReference type="AlphaFoldDB" id="A0A7G3GB26"/>
<evidence type="ECO:0000259" key="2">
    <source>
        <dbReference type="Pfam" id="PF08479"/>
    </source>
</evidence>
<sequence>MKFRLCLLASIISGFVWAEEPLFNVSSFNVKGENPLSNDDSQQLLQAYLGNNRSLSDLQQAASAFESALRERGHGFLRVTLPPKK</sequence>
<feature type="chain" id="PRO_5028860847" description="Polypeptide-transport-associated ShlB-type domain-containing protein" evidence="1">
    <location>
        <begin position="19"/>
        <end position="85"/>
    </location>
</feature>
<accession>A0A7G3GB26</accession>
<dbReference type="KEGG" id="ifl:C1H71_13190"/>
<protein>
    <recommendedName>
        <fullName evidence="2">Polypeptide-transport-associated ShlB-type domain-containing protein</fullName>
    </recommendedName>
</protein>